<sequence length="229" mass="25034">MEDRAFELGGDDVSAACWRYSPWLEGTAVGTRLLGASPAFTTSQLSQTLSLADLGRETVSPDGSLHIAVLNFMDTGPYTTQKITARMTTYPTWNVYLSVFEKLAPPTITASMVAPVELQESVTLSCQCPSINAMFQWYIDKELMSLTEYMPQPNILAANVTPMENMGSVTLMVLTFWNITRNDTGLYQCEASNSVTSSLSNLLPVNMNCFFCLVPAQETPGGRNVASPD</sequence>
<feature type="domain" description="Ig-like" evidence="4">
    <location>
        <begin position="106"/>
        <end position="200"/>
    </location>
</feature>
<dbReference type="SMART" id="SM00409">
    <property type="entry name" value="IG"/>
    <property type="match status" value="1"/>
</dbReference>
<accession>A0ABM0RGF0</accession>
<proteinExistence type="predicted"/>
<gene>
    <name evidence="6" type="primary">LOC103597603</name>
</gene>
<keyword evidence="5" id="KW-1185">Reference proteome</keyword>
<reference evidence="6" key="1">
    <citation type="submission" date="2025-08" db="UniProtKB">
        <authorList>
            <consortium name="RefSeq"/>
        </authorList>
    </citation>
    <scope>IDENTIFICATION</scope>
</reference>
<name>A0ABM0RGF0_GALVR</name>
<keyword evidence="1" id="KW-0732">Signal</keyword>
<dbReference type="InterPro" id="IPR036179">
    <property type="entry name" value="Ig-like_dom_sf"/>
</dbReference>
<evidence type="ECO:0000259" key="4">
    <source>
        <dbReference type="PROSITE" id="PS50835"/>
    </source>
</evidence>
<protein>
    <submittedName>
        <fullName evidence="6">Carcinoembryonic antigen-related cell adhesion molecule 21-like</fullName>
    </submittedName>
</protein>
<organism evidence="5 6">
    <name type="scientific">Galeopterus variegatus</name>
    <name type="common">Malayan flying lemur</name>
    <name type="synonym">Cynocephalus variegatus</name>
    <dbReference type="NCBI Taxonomy" id="482537"/>
    <lineage>
        <taxon>Eukaryota</taxon>
        <taxon>Metazoa</taxon>
        <taxon>Chordata</taxon>
        <taxon>Craniata</taxon>
        <taxon>Vertebrata</taxon>
        <taxon>Euteleostomi</taxon>
        <taxon>Mammalia</taxon>
        <taxon>Eutheria</taxon>
        <taxon>Euarchontoglires</taxon>
        <taxon>Dermoptera</taxon>
        <taxon>Cynocephalidae</taxon>
        <taxon>Galeopterus</taxon>
    </lineage>
</organism>
<dbReference type="Proteomes" id="UP000694923">
    <property type="component" value="Unplaced"/>
</dbReference>
<dbReference type="Gene3D" id="2.60.40.10">
    <property type="entry name" value="Immunoglobulins"/>
    <property type="match status" value="2"/>
</dbReference>
<dbReference type="InterPro" id="IPR050831">
    <property type="entry name" value="CEA_cell_adhesion"/>
</dbReference>
<dbReference type="PROSITE" id="PS50835">
    <property type="entry name" value="IG_LIKE"/>
    <property type="match status" value="1"/>
</dbReference>
<evidence type="ECO:0000313" key="5">
    <source>
        <dbReference type="Proteomes" id="UP000694923"/>
    </source>
</evidence>
<dbReference type="InterPro" id="IPR003599">
    <property type="entry name" value="Ig_sub"/>
</dbReference>
<dbReference type="InterPro" id="IPR013783">
    <property type="entry name" value="Ig-like_fold"/>
</dbReference>
<keyword evidence="2" id="KW-0325">Glycoprotein</keyword>
<evidence type="ECO:0000256" key="2">
    <source>
        <dbReference type="ARBA" id="ARBA00023180"/>
    </source>
</evidence>
<dbReference type="PANTHER" id="PTHR44427">
    <property type="entry name" value="CARCINOEMBRYONIC ANTIGEN-RELATED CELL ADHESION MOLECULE 19"/>
    <property type="match status" value="1"/>
</dbReference>
<dbReference type="InterPro" id="IPR007110">
    <property type="entry name" value="Ig-like_dom"/>
</dbReference>
<dbReference type="RefSeq" id="XP_008579691.1">
    <property type="nucleotide sequence ID" value="XM_008581469.1"/>
</dbReference>
<dbReference type="Pfam" id="PF13927">
    <property type="entry name" value="Ig_3"/>
    <property type="match status" value="1"/>
</dbReference>
<dbReference type="PANTHER" id="PTHR44427:SF1">
    <property type="entry name" value="CARCINOEMBRYONIC ANTIGEN-RELATED CELL ADHESION MOLECULE 1"/>
    <property type="match status" value="1"/>
</dbReference>
<dbReference type="GeneID" id="103597603"/>
<dbReference type="SUPFAM" id="SSF48726">
    <property type="entry name" value="Immunoglobulin"/>
    <property type="match status" value="1"/>
</dbReference>
<evidence type="ECO:0000256" key="3">
    <source>
        <dbReference type="ARBA" id="ARBA00023319"/>
    </source>
</evidence>
<evidence type="ECO:0000256" key="1">
    <source>
        <dbReference type="ARBA" id="ARBA00022729"/>
    </source>
</evidence>
<evidence type="ECO:0000313" key="6">
    <source>
        <dbReference type="RefSeq" id="XP_008579691.1"/>
    </source>
</evidence>
<keyword evidence="3" id="KW-0393">Immunoglobulin domain</keyword>